<gene>
    <name evidence="1" type="ORF">EDD18DRAFT_1346682</name>
</gene>
<evidence type="ECO:0000313" key="1">
    <source>
        <dbReference type="EMBL" id="KAK0502114.1"/>
    </source>
</evidence>
<dbReference type="EMBL" id="JAUEPU010000005">
    <property type="protein sequence ID" value="KAK0502114.1"/>
    <property type="molecule type" value="Genomic_DNA"/>
</dbReference>
<reference evidence="1" key="1">
    <citation type="submission" date="2023-06" db="EMBL/GenBank/DDBJ databases">
        <authorList>
            <consortium name="Lawrence Berkeley National Laboratory"/>
            <person name="Ahrendt S."/>
            <person name="Sahu N."/>
            <person name="Indic B."/>
            <person name="Wong-Bajracharya J."/>
            <person name="Merenyi Z."/>
            <person name="Ke H.-M."/>
            <person name="Monk M."/>
            <person name="Kocsube S."/>
            <person name="Drula E."/>
            <person name="Lipzen A."/>
            <person name="Balint B."/>
            <person name="Henrissat B."/>
            <person name="Andreopoulos B."/>
            <person name="Martin F.M."/>
            <person name="Harder C.B."/>
            <person name="Rigling D."/>
            <person name="Ford K.L."/>
            <person name="Foster G.D."/>
            <person name="Pangilinan J."/>
            <person name="Papanicolaou A."/>
            <person name="Barry K."/>
            <person name="LaButti K."/>
            <person name="Viragh M."/>
            <person name="Koriabine M."/>
            <person name="Yan M."/>
            <person name="Riley R."/>
            <person name="Champramary S."/>
            <person name="Plett K.L."/>
            <person name="Tsai I.J."/>
            <person name="Slot J."/>
            <person name="Sipos G."/>
            <person name="Plett J."/>
            <person name="Nagy L.G."/>
            <person name="Grigoriev I.V."/>
        </authorList>
    </citation>
    <scope>NUCLEOTIDE SEQUENCE</scope>
    <source>
        <strain evidence="1">HWK02</strain>
    </source>
</reference>
<comment type="caution">
    <text evidence="1">The sequence shown here is derived from an EMBL/GenBank/DDBJ whole genome shotgun (WGS) entry which is preliminary data.</text>
</comment>
<protein>
    <submittedName>
        <fullName evidence="1">Uncharacterized protein</fullName>
    </submittedName>
</protein>
<sequence length="125" mass="13695">MEPNQLQECSNNYDQMPQKTPLNAMVHVLMKNRDGNLNPGCNKVFSHRPGNDAIIETLLKQLHNPYLATSCSIDEYIKPIPLSDVNNSIVLDMLSRLKSSVQIGIGSSTKGATIQPTSQQQGTGT</sequence>
<proteinExistence type="predicted"/>
<name>A0AA39QI71_9AGAR</name>
<keyword evidence="2" id="KW-1185">Reference proteome</keyword>
<dbReference type="AlphaFoldDB" id="A0AA39QI71"/>
<dbReference type="Proteomes" id="UP001175228">
    <property type="component" value="Unassembled WGS sequence"/>
</dbReference>
<organism evidence="1 2">
    <name type="scientific">Armillaria luteobubalina</name>
    <dbReference type="NCBI Taxonomy" id="153913"/>
    <lineage>
        <taxon>Eukaryota</taxon>
        <taxon>Fungi</taxon>
        <taxon>Dikarya</taxon>
        <taxon>Basidiomycota</taxon>
        <taxon>Agaricomycotina</taxon>
        <taxon>Agaricomycetes</taxon>
        <taxon>Agaricomycetidae</taxon>
        <taxon>Agaricales</taxon>
        <taxon>Marasmiineae</taxon>
        <taxon>Physalacriaceae</taxon>
        <taxon>Armillaria</taxon>
    </lineage>
</organism>
<evidence type="ECO:0000313" key="2">
    <source>
        <dbReference type="Proteomes" id="UP001175228"/>
    </source>
</evidence>
<accession>A0AA39QI71</accession>